<dbReference type="InterPro" id="IPR055768">
    <property type="entry name" value="DUF7344"/>
</dbReference>
<proteinExistence type="predicted"/>
<dbReference type="InterPro" id="IPR036388">
    <property type="entry name" value="WH-like_DNA-bd_sf"/>
</dbReference>
<organism evidence="2 3">
    <name type="scientific">Halosimplex rubrum</name>
    <dbReference type="NCBI Taxonomy" id="869889"/>
    <lineage>
        <taxon>Archaea</taxon>
        <taxon>Methanobacteriati</taxon>
        <taxon>Methanobacteriota</taxon>
        <taxon>Stenosarchaea group</taxon>
        <taxon>Halobacteria</taxon>
        <taxon>Halobacteriales</taxon>
        <taxon>Haloarculaceae</taxon>
        <taxon>Halosimplex</taxon>
    </lineage>
</organism>
<dbReference type="Gene3D" id="1.10.10.10">
    <property type="entry name" value="Winged helix-like DNA-binding domain superfamily/Winged helix DNA-binding domain"/>
    <property type="match status" value="1"/>
</dbReference>
<dbReference type="OrthoDB" id="331021at2157"/>
<reference evidence="2 3" key="1">
    <citation type="submission" date="2020-07" db="EMBL/GenBank/DDBJ databases">
        <title>Halosimplex pelagicum sp. nov. and Halosimplex rubrum sp. nov., isolated from salted brown alga Laminaria, and emended description of the genus Halosimplex.</title>
        <authorList>
            <person name="Cui H."/>
        </authorList>
    </citation>
    <scope>NUCLEOTIDE SEQUENCE [LARGE SCALE GENOMIC DNA]</scope>
    <source>
        <strain evidence="2 3">R27</strain>
    </source>
</reference>
<sequence>MSNETRRFPAGADGEEELSKGEIFDVLQNQRRRYVLEYLKRYDEPVGLSDLATQVAAWEYQTPVEDVTTDQKKRVYTTLQQTHLCKMEEAGIVEYDTEDNTVARTPYTEELTVYLEIVPGSEFPWREFYLSLGSISCAVVAALWTGLFPLTLLTPLEWATVIAATFTVSAAYHTYSGADMQLGDDEYVPDEFDR</sequence>
<dbReference type="KEGG" id="hrr:HZS55_19255"/>
<dbReference type="AlphaFoldDB" id="A0A7D5P7J7"/>
<gene>
    <name evidence="2" type="ORF">HZS55_19255</name>
</gene>
<dbReference type="RefSeq" id="WP_179909166.1">
    <property type="nucleotide sequence ID" value="NZ_CP058910.1"/>
</dbReference>
<name>A0A7D5P7J7_9EURY</name>
<dbReference type="Proteomes" id="UP000509667">
    <property type="component" value="Chromosome"/>
</dbReference>
<dbReference type="Pfam" id="PF24035">
    <property type="entry name" value="DUF7344"/>
    <property type="match status" value="1"/>
</dbReference>
<evidence type="ECO:0000259" key="1">
    <source>
        <dbReference type="Pfam" id="PF24035"/>
    </source>
</evidence>
<evidence type="ECO:0000313" key="2">
    <source>
        <dbReference type="EMBL" id="QLH79298.1"/>
    </source>
</evidence>
<accession>A0A7D5P7J7</accession>
<feature type="domain" description="DUF7344" evidence="1">
    <location>
        <begin position="24"/>
        <end position="102"/>
    </location>
</feature>
<dbReference type="EMBL" id="CP058910">
    <property type="protein sequence ID" value="QLH79298.1"/>
    <property type="molecule type" value="Genomic_DNA"/>
</dbReference>
<evidence type="ECO:0000313" key="3">
    <source>
        <dbReference type="Proteomes" id="UP000509667"/>
    </source>
</evidence>
<protein>
    <recommendedName>
        <fullName evidence="1">DUF7344 domain-containing protein</fullName>
    </recommendedName>
</protein>
<dbReference type="GeneID" id="56080048"/>
<keyword evidence="3" id="KW-1185">Reference proteome</keyword>